<dbReference type="FunCoup" id="F5Y8T9">
    <property type="interactions" value="120"/>
</dbReference>
<dbReference type="PROSITE" id="PS52050">
    <property type="entry name" value="WYL"/>
    <property type="match status" value="1"/>
</dbReference>
<reference evidence="2 3" key="2">
    <citation type="journal article" date="2011" name="ISME J.">
        <title>RNA-seq reveals cooperative metabolic interactions between two termite-gut spirochete species in co-culture.</title>
        <authorList>
            <person name="Rosenthal A.Z."/>
            <person name="Matson E.G."/>
            <person name="Eldar A."/>
            <person name="Leadbetter J.R."/>
        </authorList>
    </citation>
    <scope>NUCLEOTIDE SEQUENCE [LARGE SCALE GENOMIC DNA]</scope>
    <source>
        <strain evidence="3">ATCC BAA-888 / DSM 13862 / ZAS-9</strain>
    </source>
</reference>
<keyword evidence="3" id="KW-1185">Reference proteome</keyword>
<dbReference type="STRING" id="545695.TREAZ_2167"/>
<accession>F5Y8T9</accession>
<dbReference type="InterPro" id="IPR026881">
    <property type="entry name" value="WYL_dom"/>
</dbReference>
<dbReference type="EMBL" id="CP001841">
    <property type="protein sequence ID" value="AEF81107.1"/>
    <property type="molecule type" value="Genomic_DNA"/>
</dbReference>
<dbReference type="PANTHER" id="PTHR34580">
    <property type="match status" value="1"/>
</dbReference>
<proteinExistence type="predicted"/>
<protein>
    <recommendedName>
        <fullName evidence="1">WYL domain-containing protein</fullName>
    </recommendedName>
</protein>
<dbReference type="PANTHER" id="PTHR34580:SF9">
    <property type="entry name" value="SLL5097 PROTEIN"/>
    <property type="match status" value="1"/>
</dbReference>
<gene>
    <name evidence="2" type="ordered locus">TREAZ_2167</name>
</gene>
<evidence type="ECO:0000259" key="1">
    <source>
        <dbReference type="Pfam" id="PF13280"/>
    </source>
</evidence>
<organism evidence="2 3">
    <name type="scientific">Leadbettera azotonutricia (strain ATCC BAA-888 / DSM 13862 / ZAS-9)</name>
    <name type="common">Treponema azotonutricium</name>
    <dbReference type="NCBI Taxonomy" id="545695"/>
    <lineage>
        <taxon>Bacteria</taxon>
        <taxon>Pseudomonadati</taxon>
        <taxon>Spirochaetota</taxon>
        <taxon>Spirochaetia</taxon>
        <taxon>Spirochaetales</taxon>
        <taxon>Breznakiellaceae</taxon>
        <taxon>Leadbettera</taxon>
    </lineage>
</organism>
<dbReference type="KEGG" id="taz:TREAZ_2167"/>
<dbReference type="HOGENOM" id="CLU_041141_4_1_12"/>
<reference evidence="3" key="1">
    <citation type="submission" date="2009-12" db="EMBL/GenBank/DDBJ databases">
        <title>Complete sequence of Treponema azotonutricium strain ZAS-9.</title>
        <authorList>
            <person name="Tetu S.G."/>
            <person name="Matson E."/>
            <person name="Ren Q."/>
            <person name="Seshadri R."/>
            <person name="Elbourne L."/>
            <person name="Hassan K.A."/>
            <person name="Durkin A."/>
            <person name="Radune D."/>
            <person name="Mohamoud Y."/>
            <person name="Shay R."/>
            <person name="Jin S."/>
            <person name="Zhang X."/>
            <person name="Lucey K."/>
            <person name="Ballor N.R."/>
            <person name="Ottesen E."/>
            <person name="Rosenthal R."/>
            <person name="Allen A."/>
            <person name="Leadbetter J.R."/>
            <person name="Paulsen I.T."/>
        </authorList>
    </citation>
    <scope>NUCLEOTIDE SEQUENCE [LARGE SCALE GENOMIC DNA]</scope>
    <source>
        <strain evidence="3">ATCC BAA-888 / DSM 13862 / ZAS-9</strain>
    </source>
</reference>
<dbReference type="eggNOG" id="COG2378">
    <property type="taxonomic scope" value="Bacteria"/>
</dbReference>
<dbReference type="AlphaFoldDB" id="F5Y8T9"/>
<evidence type="ECO:0000313" key="2">
    <source>
        <dbReference type="EMBL" id="AEF81107.1"/>
    </source>
</evidence>
<sequence length="331" mass="37658">MSTRKNASKPALDRFYQIDEEIASGKYPSARKLAETIGFSEATINRDLAFMRDRLYAPIEYSAIHRGLYYSEKPYRLPGAFTSMEDMQALGMAKNLLSLYHDTPLYDAAKNLLDSFTAPLASDKNPGWYEDRIIVPPVASAPVSEETWKVITAGLKENKAIIFEYQGAWDEEFKPRRVRPYQLLFDTGVWYLYAYAEERKAIRIFSLPRIKNPVLTKDTFTLPKDFDYCSNADGSNFGVFAGEKKCRFAIAIYGESIPWVQERKWAADQATKETDDGIIISFTSTQYGKVLEWVLSKGCNAMPLGPNELVQDWKIHINLMKKMAGKSTNPL</sequence>
<name>F5Y8T9_LEAAZ</name>
<dbReference type="Proteomes" id="UP000009222">
    <property type="component" value="Chromosome"/>
</dbReference>
<dbReference type="Pfam" id="PF13280">
    <property type="entry name" value="WYL"/>
    <property type="match status" value="1"/>
</dbReference>
<dbReference type="RefSeq" id="WP_015709883.1">
    <property type="nucleotide sequence ID" value="NC_015577.1"/>
</dbReference>
<dbReference type="InterPro" id="IPR051534">
    <property type="entry name" value="CBASS_pafABC_assoc_protein"/>
</dbReference>
<evidence type="ECO:0000313" key="3">
    <source>
        <dbReference type="Proteomes" id="UP000009222"/>
    </source>
</evidence>
<dbReference type="OrthoDB" id="369264at2"/>
<dbReference type="InParanoid" id="F5Y8T9"/>
<feature type="domain" description="WYL" evidence="1">
    <location>
        <begin position="147"/>
        <end position="212"/>
    </location>
</feature>